<dbReference type="AlphaFoldDB" id="A0A8J5LZ02"/>
<evidence type="ECO:0000313" key="3">
    <source>
        <dbReference type="Proteomes" id="UP000709295"/>
    </source>
</evidence>
<organism evidence="2 3">
    <name type="scientific">Phytophthora aleatoria</name>
    <dbReference type="NCBI Taxonomy" id="2496075"/>
    <lineage>
        <taxon>Eukaryota</taxon>
        <taxon>Sar</taxon>
        <taxon>Stramenopiles</taxon>
        <taxon>Oomycota</taxon>
        <taxon>Peronosporomycetes</taxon>
        <taxon>Peronosporales</taxon>
        <taxon>Peronosporaceae</taxon>
        <taxon>Phytophthora</taxon>
    </lineage>
</organism>
<protein>
    <submittedName>
        <fullName evidence="2">Uncharacterized protein</fullName>
    </submittedName>
</protein>
<gene>
    <name evidence="2" type="ORF">JG688_00016359</name>
</gene>
<name>A0A8J5LZ02_9STRA</name>
<feature type="region of interest" description="Disordered" evidence="1">
    <location>
        <begin position="1"/>
        <end position="20"/>
    </location>
</feature>
<evidence type="ECO:0000313" key="2">
    <source>
        <dbReference type="EMBL" id="KAG6945827.1"/>
    </source>
</evidence>
<proteinExistence type="predicted"/>
<dbReference type="Proteomes" id="UP000709295">
    <property type="component" value="Unassembled WGS sequence"/>
</dbReference>
<feature type="non-terminal residue" evidence="2">
    <location>
        <position position="1"/>
    </location>
</feature>
<evidence type="ECO:0000256" key="1">
    <source>
        <dbReference type="SAM" id="MobiDB-lite"/>
    </source>
</evidence>
<comment type="caution">
    <text evidence="2">The sequence shown here is derived from an EMBL/GenBank/DDBJ whole genome shotgun (WGS) entry which is preliminary data.</text>
</comment>
<accession>A0A8J5LZ02</accession>
<reference evidence="2" key="1">
    <citation type="submission" date="2021-01" db="EMBL/GenBank/DDBJ databases">
        <title>Phytophthora aleatoria, a newly-described species from Pinus radiata is distinct from Phytophthora cactorum isolates based on comparative genomics.</title>
        <authorList>
            <person name="Mcdougal R."/>
            <person name="Panda P."/>
            <person name="Williams N."/>
            <person name="Studholme D.J."/>
        </authorList>
    </citation>
    <scope>NUCLEOTIDE SEQUENCE</scope>
    <source>
        <strain evidence="2">NZFS 4037</strain>
    </source>
</reference>
<sequence length="103" mass="10302">VAAKSEYSNAAKATSSTDNSTARWFTSRCYAGESSNSSVIAESVGGCAAAKFVSSSASATKSVSTTADAKFHTNAAAKAVSRGAAESVFISTAKSRSSAAAEF</sequence>
<dbReference type="EMBL" id="JAENGY010002009">
    <property type="protein sequence ID" value="KAG6945827.1"/>
    <property type="molecule type" value="Genomic_DNA"/>
</dbReference>
<keyword evidence="3" id="KW-1185">Reference proteome</keyword>